<dbReference type="AlphaFoldDB" id="A0A368F2R6"/>
<sequence>MAHSCENIHIVLLAASLCTSFASFREGQLYTKLLENYEPLERPVANSSEPVDVKMGLVLQQIVSVVSFRGR</sequence>
<evidence type="ECO:0000313" key="4">
    <source>
        <dbReference type="Proteomes" id="UP000252519"/>
    </source>
</evidence>
<dbReference type="InterPro" id="IPR036734">
    <property type="entry name" value="Neur_chan_lig-bd_sf"/>
</dbReference>
<dbReference type="SUPFAM" id="SSF63712">
    <property type="entry name" value="Nicotinic receptor ligand binding domain-like"/>
    <property type="match status" value="1"/>
</dbReference>
<proteinExistence type="predicted"/>
<dbReference type="OrthoDB" id="5975154at2759"/>
<dbReference type="Gene3D" id="2.70.170.10">
    <property type="entry name" value="Neurotransmitter-gated ion-channel ligand-binding domain"/>
    <property type="match status" value="1"/>
</dbReference>
<organism evidence="3 4">
    <name type="scientific">Ancylostoma caninum</name>
    <name type="common">Dog hookworm</name>
    <dbReference type="NCBI Taxonomy" id="29170"/>
    <lineage>
        <taxon>Eukaryota</taxon>
        <taxon>Metazoa</taxon>
        <taxon>Ecdysozoa</taxon>
        <taxon>Nematoda</taxon>
        <taxon>Chromadorea</taxon>
        <taxon>Rhabditida</taxon>
        <taxon>Rhabditina</taxon>
        <taxon>Rhabditomorpha</taxon>
        <taxon>Strongyloidea</taxon>
        <taxon>Ancylostomatidae</taxon>
        <taxon>Ancylostomatinae</taxon>
        <taxon>Ancylostoma</taxon>
    </lineage>
</organism>
<dbReference type="GO" id="GO:0016020">
    <property type="term" value="C:membrane"/>
    <property type="evidence" value="ECO:0007669"/>
    <property type="project" value="InterPro"/>
</dbReference>
<gene>
    <name evidence="3" type="ORF">ANCCAN_28980</name>
</gene>
<feature type="chain" id="PRO_5016678095" description="Neurotransmitter-gated ion-channel ligand-binding domain-containing protein" evidence="1">
    <location>
        <begin position="25"/>
        <end position="71"/>
    </location>
</feature>
<keyword evidence="4" id="KW-1185">Reference proteome</keyword>
<accession>A0A368F2R6</accession>
<evidence type="ECO:0000256" key="1">
    <source>
        <dbReference type="SAM" id="SignalP"/>
    </source>
</evidence>
<feature type="domain" description="Neurotransmitter-gated ion-channel ligand-binding" evidence="2">
    <location>
        <begin position="27"/>
        <end position="65"/>
    </location>
</feature>
<dbReference type="GO" id="GO:0005230">
    <property type="term" value="F:extracellular ligand-gated monoatomic ion channel activity"/>
    <property type="evidence" value="ECO:0007669"/>
    <property type="project" value="InterPro"/>
</dbReference>
<keyword evidence="1" id="KW-0732">Signal</keyword>
<evidence type="ECO:0000259" key="2">
    <source>
        <dbReference type="Pfam" id="PF02931"/>
    </source>
</evidence>
<dbReference type="STRING" id="29170.A0A368F2R6"/>
<dbReference type="EMBL" id="JOJR01012701">
    <property type="protein sequence ID" value="RCN25309.1"/>
    <property type="molecule type" value="Genomic_DNA"/>
</dbReference>
<protein>
    <recommendedName>
        <fullName evidence="2">Neurotransmitter-gated ion-channel ligand-binding domain-containing protein</fullName>
    </recommendedName>
</protein>
<evidence type="ECO:0000313" key="3">
    <source>
        <dbReference type="EMBL" id="RCN25309.1"/>
    </source>
</evidence>
<comment type="caution">
    <text evidence="3">The sequence shown here is derived from an EMBL/GenBank/DDBJ whole genome shotgun (WGS) entry which is preliminary data.</text>
</comment>
<reference evidence="3 4" key="1">
    <citation type="submission" date="2014-10" db="EMBL/GenBank/DDBJ databases">
        <title>Draft genome of the hookworm Ancylostoma caninum.</title>
        <authorList>
            <person name="Mitreva M."/>
        </authorList>
    </citation>
    <scope>NUCLEOTIDE SEQUENCE [LARGE SCALE GENOMIC DNA]</scope>
    <source>
        <strain evidence="3 4">Baltimore</strain>
    </source>
</reference>
<name>A0A368F2R6_ANCCA</name>
<dbReference type="Proteomes" id="UP000252519">
    <property type="component" value="Unassembled WGS sequence"/>
</dbReference>
<dbReference type="InterPro" id="IPR006202">
    <property type="entry name" value="Neur_chan_lig-bd"/>
</dbReference>
<feature type="signal peptide" evidence="1">
    <location>
        <begin position="1"/>
        <end position="24"/>
    </location>
</feature>
<dbReference type="Pfam" id="PF02931">
    <property type="entry name" value="Neur_chan_LBD"/>
    <property type="match status" value="1"/>
</dbReference>